<dbReference type="EMBL" id="CAJNOQ010004870">
    <property type="protein sequence ID" value="CAF1077185.1"/>
    <property type="molecule type" value="Genomic_DNA"/>
</dbReference>
<dbReference type="OrthoDB" id="10043418at2759"/>
<dbReference type="EMBL" id="CAJOBA010040165">
    <property type="protein sequence ID" value="CAF4090116.1"/>
    <property type="molecule type" value="Genomic_DNA"/>
</dbReference>
<sequence length="125" mass="14041">MQRADCHTKLISTFTACIWAKTAEFSFALPSNDLTHDKFVVNAATEKILNELKLSLPNLNSVVVFLDGAASQFKQKKPNLFLKRQKTATTTQEKKLQIEKTSKKYRKEPSHEGGVFVPGWINAST</sequence>
<name>A0A814ME53_9BILA</name>
<evidence type="ECO:0000313" key="1">
    <source>
        <dbReference type="EMBL" id="CAF1077185.1"/>
    </source>
</evidence>
<dbReference type="Proteomes" id="UP000677228">
    <property type="component" value="Unassembled WGS sequence"/>
</dbReference>
<gene>
    <name evidence="1" type="ORF">GPM918_LOCUS17583</name>
    <name evidence="2" type="ORF">OVA965_LOCUS27828</name>
    <name evidence="3" type="ORF">SRO942_LOCUS17580</name>
    <name evidence="4" type="ORF">TMI583_LOCUS28575</name>
</gene>
<dbReference type="Proteomes" id="UP000681722">
    <property type="component" value="Unassembled WGS sequence"/>
</dbReference>
<evidence type="ECO:0000313" key="3">
    <source>
        <dbReference type="EMBL" id="CAF3843540.1"/>
    </source>
</evidence>
<dbReference type="PANTHER" id="PTHR46601">
    <property type="entry name" value="ULP_PROTEASE DOMAIN-CONTAINING PROTEIN"/>
    <property type="match status" value="1"/>
</dbReference>
<organism evidence="1 5">
    <name type="scientific">Didymodactylos carnosus</name>
    <dbReference type="NCBI Taxonomy" id="1234261"/>
    <lineage>
        <taxon>Eukaryota</taxon>
        <taxon>Metazoa</taxon>
        <taxon>Spiralia</taxon>
        <taxon>Gnathifera</taxon>
        <taxon>Rotifera</taxon>
        <taxon>Eurotatoria</taxon>
        <taxon>Bdelloidea</taxon>
        <taxon>Philodinida</taxon>
        <taxon>Philodinidae</taxon>
        <taxon>Didymodactylos</taxon>
    </lineage>
</organism>
<proteinExistence type="predicted"/>
<protein>
    <submittedName>
        <fullName evidence="1">Uncharacterized protein</fullName>
    </submittedName>
</protein>
<dbReference type="Proteomes" id="UP000682733">
    <property type="component" value="Unassembled WGS sequence"/>
</dbReference>
<comment type="caution">
    <text evidence="1">The sequence shown here is derived from an EMBL/GenBank/DDBJ whole genome shotgun (WGS) entry which is preliminary data.</text>
</comment>
<evidence type="ECO:0000313" key="5">
    <source>
        <dbReference type="Proteomes" id="UP000663829"/>
    </source>
</evidence>
<dbReference type="PANTHER" id="PTHR46601:SF1">
    <property type="entry name" value="ADF-H DOMAIN-CONTAINING PROTEIN"/>
    <property type="match status" value="1"/>
</dbReference>
<dbReference type="Proteomes" id="UP000663829">
    <property type="component" value="Unassembled WGS sequence"/>
</dbReference>
<reference evidence="1" key="1">
    <citation type="submission" date="2021-02" db="EMBL/GenBank/DDBJ databases">
        <authorList>
            <person name="Nowell W R."/>
        </authorList>
    </citation>
    <scope>NUCLEOTIDE SEQUENCE</scope>
</reference>
<keyword evidence="5" id="KW-1185">Reference proteome</keyword>
<dbReference type="EMBL" id="CAJOBC010004870">
    <property type="protein sequence ID" value="CAF3843540.1"/>
    <property type="molecule type" value="Genomic_DNA"/>
</dbReference>
<accession>A0A814ME53</accession>
<dbReference type="AlphaFoldDB" id="A0A814ME53"/>
<evidence type="ECO:0000313" key="4">
    <source>
        <dbReference type="EMBL" id="CAF4090116.1"/>
    </source>
</evidence>
<evidence type="ECO:0000313" key="2">
    <source>
        <dbReference type="EMBL" id="CAF1285148.1"/>
    </source>
</evidence>
<dbReference type="EMBL" id="CAJNOK010018598">
    <property type="protein sequence ID" value="CAF1285148.1"/>
    <property type="molecule type" value="Genomic_DNA"/>
</dbReference>